<reference evidence="3 4" key="1">
    <citation type="submission" date="2018-08" db="EMBL/GenBank/DDBJ databases">
        <title>The draft genome squence of Brumimicrobium sp. N62.</title>
        <authorList>
            <person name="Du Z.-J."/>
            <person name="Luo H.-R."/>
        </authorList>
    </citation>
    <scope>NUCLEOTIDE SEQUENCE [LARGE SCALE GENOMIC DNA]</scope>
    <source>
        <strain evidence="3 4">N62</strain>
    </source>
</reference>
<keyword evidence="4" id="KW-1185">Reference proteome</keyword>
<dbReference type="AlphaFoldDB" id="A0A3E1EXD3"/>
<evidence type="ECO:0000313" key="4">
    <source>
        <dbReference type="Proteomes" id="UP000257127"/>
    </source>
</evidence>
<feature type="transmembrane region" description="Helical" evidence="1">
    <location>
        <begin position="234"/>
        <end position="259"/>
    </location>
</feature>
<gene>
    <name evidence="3" type="ORF">DXU93_09355</name>
</gene>
<evidence type="ECO:0000256" key="1">
    <source>
        <dbReference type="SAM" id="Phobius"/>
    </source>
</evidence>
<dbReference type="RefSeq" id="WP_116881022.1">
    <property type="nucleotide sequence ID" value="NZ_QURB01000005.1"/>
</dbReference>
<feature type="transmembrane region" description="Helical" evidence="1">
    <location>
        <begin position="202"/>
        <end position="222"/>
    </location>
</feature>
<feature type="domain" description="Heparan-alpha-glucosaminide N-acetyltransferase catalytic" evidence="2">
    <location>
        <begin position="9"/>
        <end position="225"/>
    </location>
</feature>
<keyword evidence="1" id="KW-0472">Membrane</keyword>
<evidence type="ECO:0000313" key="3">
    <source>
        <dbReference type="EMBL" id="RFC54182.1"/>
    </source>
</evidence>
<organism evidence="3 4">
    <name type="scientific">Brumimicrobium aurantiacum</name>
    <dbReference type="NCBI Taxonomy" id="1737063"/>
    <lineage>
        <taxon>Bacteria</taxon>
        <taxon>Pseudomonadati</taxon>
        <taxon>Bacteroidota</taxon>
        <taxon>Flavobacteriia</taxon>
        <taxon>Flavobacteriales</taxon>
        <taxon>Crocinitomicaceae</taxon>
        <taxon>Brumimicrobium</taxon>
    </lineage>
</organism>
<feature type="transmembrane region" description="Helical" evidence="1">
    <location>
        <begin position="156"/>
        <end position="174"/>
    </location>
</feature>
<feature type="transmembrane region" description="Helical" evidence="1">
    <location>
        <begin position="408"/>
        <end position="426"/>
    </location>
</feature>
<proteinExistence type="predicted"/>
<feature type="transmembrane region" description="Helical" evidence="1">
    <location>
        <begin position="123"/>
        <end position="144"/>
    </location>
</feature>
<evidence type="ECO:0000259" key="2">
    <source>
        <dbReference type="Pfam" id="PF07786"/>
    </source>
</evidence>
<protein>
    <submittedName>
        <fullName evidence="3">DUF1624 domain-containing protein</fullName>
    </submittedName>
</protein>
<feature type="transmembrane region" description="Helical" evidence="1">
    <location>
        <begin position="271"/>
        <end position="291"/>
    </location>
</feature>
<comment type="caution">
    <text evidence="3">The sequence shown here is derived from an EMBL/GenBank/DDBJ whole genome shotgun (WGS) entry which is preliminary data.</text>
</comment>
<dbReference type="EMBL" id="QURB01000005">
    <property type="protein sequence ID" value="RFC54182.1"/>
    <property type="molecule type" value="Genomic_DNA"/>
</dbReference>
<name>A0A3E1EXD3_9FLAO</name>
<feature type="transmembrane region" description="Helical" evidence="1">
    <location>
        <begin position="93"/>
        <end position="111"/>
    </location>
</feature>
<feature type="transmembrane region" description="Helical" evidence="1">
    <location>
        <begin position="12"/>
        <end position="35"/>
    </location>
</feature>
<dbReference type="OrthoDB" id="1418407at2"/>
<accession>A0A3E1EXD3</accession>
<feature type="transmembrane region" description="Helical" evidence="1">
    <location>
        <begin position="337"/>
        <end position="358"/>
    </location>
</feature>
<dbReference type="Pfam" id="PF07786">
    <property type="entry name" value="HGSNAT_cat"/>
    <property type="match status" value="1"/>
</dbReference>
<sequence>MAKQKVHNRLVFIDIARSIAILMMLEGHFIVMALTENHRGNDIFLYDIWRFTRGLTAPLFFTVSGLVFTYLLVRKKEPFFKNIRVKKGLTRGVKLILWGYALQLNLFYLIKGLDENGSYTFSGYVYIFHVLQCIGASLITVILLYGLQRIIKVVPLTWWLGIFGALAFILRPTIYALDWSGFPEIIENIFVVTSDDRSFKSIFALFPWVGFVLLGAMLGAYVSKNPGQVYTHRFTLILFISGLFLNVCSDLILGFLQPILLQLGGRPCYGLGYLFARFGQVMWVLALIIFLGKHKRYLRVLYHRKFAYLKNWSIPIVSGILGISIIAYTLFTGDKTYLFPTFTLNALGHLLLFIGVVITTVKLVNWNYDLFIKIGQNTLSIYIVHVIILYNGLFGFGLSTYIDRNLSPWFSIVGAIGFILVFTYFVKYIEVFQKYYNKLFFWEKKSK</sequence>
<dbReference type="InterPro" id="IPR012429">
    <property type="entry name" value="HGSNAT_cat"/>
</dbReference>
<dbReference type="Proteomes" id="UP000257127">
    <property type="component" value="Unassembled WGS sequence"/>
</dbReference>
<keyword evidence="1" id="KW-1133">Transmembrane helix</keyword>
<feature type="transmembrane region" description="Helical" evidence="1">
    <location>
        <begin position="55"/>
        <end position="73"/>
    </location>
</feature>
<keyword evidence="1" id="KW-0812">Transmembrane</keyword>
<feature type="transmembrane region" description="Helical" evidence="1">
    <location>
        <begin position="312"/>
        <end position="331"/>
    </location>
</feature>
<feature type="transmembrane region" description="Helical" evidence="1">
    <location>
        <begin position="379"/>
        <end position="402"/>
    </location>
</feature>